<dbReference type="PANTHER" id="PTHR15454:SF69">
    <property type="entry name" value="SERINE_THREONINE-PROTEIN KINASE 11-INTERACTING PROTEIN"/>
    <property type="match status" value="1"/>
</dbReference>
<feature type="compositionally biased region" description="Polar residues" evidence="6">
    <location>
        <begin position="837"/>
        <end position="850"/>
    </location>
</feature>
<feature type="region of interest" description="Disordered" evidence="6">
    <location>
        <begin position="336"/>
        <end position="355"/>
    </location>
</feature>
<evidence type="ECO:0000256" key="3">
    <source>
        <dbReference type="ARBA" id="ARBA00022614"/>
    </source>
</evidence>
<evidence type="ECO:0000313" key="7">
    <source>
        <dbReference type="EMBL" id="KAK7590222.1"/>
    </source>
</evidence>
<evidence type="ECO:0000256" key="4">
    <source>
        <dbReference type="ARBA" id="ARBA00022737"/>
    </source>
</evidence>
<dbReference type="Gene3D" id="3.80.10.10">
    <property type="entry name" value="Ribonuclease Inhibitor"/>
    <property type="match status" value="2"/>
</dbReference>
<keyword evidence="4" id="KW-0677">Repeat</keyword>
<dbReference type="GO" id="GO:0005737">
    <property type="term" value="C:cytoplasm"/>
    <property type="evidence" value="ECO:0007669"/>
    <property type="project" value="UniProtKB-SubCell"/>
</dbReference>
<dbReference type="PANTHER" id="PTHR15454">
    <property type="entry name" value="NISCHARIN RELATED"/>
    <property type="match status" value="1"/>
</dbReference>
<comment type="subcellular location">
    <subcellularLocation>
        <location evidence="1">Cytoplasm</location>
    </subcellularLocation>
</comment>
<keyword evidence="8" id="KW-1185">Reference proteome</keyword>
<dbReference type="Proteomes" id="UP001367676">
    <property type="component" value="Unassembled WGS sequence"/>
</dbReference>
<evidence type="ECO:0000256" key="5">
    <source>
        <dbReference type="SAM" id="Coils"/>
    </source>
</evidence>
<proteinExistence type="predicted"/>
<sequence>MEEIITPPEIKTLVKFLLNNGGPVISGHTKFSVTPQILKQINVILDKLKEDIYVSSLTNADLINKYAKKNELMFLYDFVKKTPKLKISNTASSHDFNVDIADFSNLKYLELYKFNVKHVKNLKFLRDHLEMVVCIRSIDNVGDLLLSPDSESNIWNKLKHAILSRNDIQSIDQSFIYTPWLQYLDISYNHLSDLRPLTCLRNLTYLNASYNRLTEIPSFNLLELKTLLLSSNHISDLSGITELKNLQECDLSGNCLAEHVNLLPLADLPSLISLNLSRNPLSYDRMHRSFTCGYLHENVLDQYFLLDGHPLLASEKQFIRRCSREVINKFTRRLRTPSTSSYSNDDTGSIDINQPIVRPKNSRKTVRKAIIKDNVSVDDNNERGYACSTPVAHQEVEDGGHLEFKKEIEFLRSKYGEEGWLHGTSASAVQNLMNIGTPPSQTPSFVEGVPISHIFNSESSASITNIIFNNSVKEKESFMEQVSTELETETTAETCETEPNFSVYETASSSSSDETDSEENYGTDDLWLVERISDDSEERIFLSLTETELKERNKKNNKIIMKWRIDQIQRYVKISSEPFIVSLHFDVPRRSDRTRKYKMEYADAQKLISRIQQELDKKSLEEYNSKLMHCMKCGAYFCVEIRLRKQGFIERELEYKCSTCGSVAVIEEDESSIQPKSTVADVAAPLPKQSPLSSKNGKVTQSPSSSSIVFSIFETGSAASLDQNNDMSTMNDPHGNNHESDIEIMSNPSQSSIEVLEIHGSDNMKTVLKIVDKPAPIETPASTNNSNNYILTESSSSGSMTDSICTSYELNNQTHSRGPHRVSQSTLDEVLQEESILGTSPRRSIKSITNMERRDSLTGTSPKRSIKGIVNKERRDSVSGSSPKKNTKGIDILKRRDSKLKLDLSGVLGVDIRDKIENFFDELNNKLSKLDAALFANSLYLGTDDNSSLPKAYTESATTESFDFKTPFNVIHSVSMKILSASPRNTGRDDGPLSIYEYSYSDFSHVDPRIKLYLWDKFIPTVEDICAFVRADMIMKDITSDVTFPGFFVFSSNTMYIMKITKEERGDPNAWLEKYENVNLDMVKCIEGVYCNQAVSIEYVSQPSNRRRFKYLLLLHDHQRTANFLSFMKKSEIFPSNTIADLKKDNVPILPQLDESIRYFIMSELIIIYKNNEEWKKHSLVGFAFTESLLLILKNEVDWLDYETSEKHDNDLTIEHEMKLVDLVSAEDKRTALVLQFVDERNDIEYYWHIKTGLGLNDYAVSQLNALWSPHYKLNLPSFGSKIIRSPSRQRGFVDLEEPLFVCGYTYRHFSYLDPRMQYYLREFIPPEEDVHSFIRADMVMKSTSNQTFPGVFIFTRKRLYILKIIDKNVGHLWLDRYENISLENVKSMEAVLFNQGVSIECVDPDQQKPPGHNNFSYLLLLHDRRRTANFLIFMKKQWKRFLLPGFAFTKSSMLILKAEEDSRSDSETKKREPFIIVELEMKLANLARAEDKKTLLLLQFVNEEDPTVYFSWYIRTGLGLNDDVIGQLNDLLPHSRRPKLPTILPVTQNVEEELPTPLPYTKNAEDLWLTALSETRMRKAKEELNEFNLI</sequence>
<feature type="compositionally biased region" description="Polar residues" evidence="6">
    <location>
        <begin position="336"/>
        <end position="352"/>
    </location>
</feature>
<protein>
    <recommendedName>
        <fullName evidence="9">Serine/threonine-protein kinase 11-interacting protein</fullName>
    </recommendedName>
</protein>
<keyword evidence="2" id="KW-0963">Cytoplasm</keyword>
<comment type="caution">
    <text evidence="7">The sequence shown here is derived from an EMBL/GenBank/DDBJ whole genome shotgun (WGS) entry which is preliminary data.</text>
</comment>
<evidence type="ECO:0000313" key="8">
    <source>
        <dbReference type="Proteomes" id="UP001367676"/>
    </source>
</evidence>
<evidence type="ECO:0008006" key="9">
    <source>
        <dbReference type="Google" id="ProtNLM"/>
    </source>
</evidence>
<dbReference type="PROSITE" id="PS51450">
    <property type="entry name" value="LRR"/>
    <property type="match status" value="3"/>
</dbReference>
<feature type="region of interest" description="Disordered" evidence="6">
    <location>
        <begin position="832"/>
        <end position="890"/>
    </location>
</feature>
<accession>A0AAN9Y3U5</accession>
<evidence type="ECO:0000256" key="2">
    <source>
        <dbReference type="ARBA" id="ARBA00022490"/>
    </source>
</evidence>
<dbReference type="SMART" id="SM00364">
    <property type="entry name" value="LRR_BAC"/>
    <property type="match status" value="2"/>
</dbReference>
<keyword evidence="5" id="KW-0175">Coiled coil</keyword>
<organism evidence="7 8">
    <name type="scientific">Parthenolecanium corni</name>
    <dbReference type="NCBI Taxonomy" id="536013"/>
    <lineage>
        <taxon>Eukaryota</taxon>
        <taxon>Metazoa</taxon>
        <taxon>Ecdysozoa</taxon>
        <taxon>Arthropoda</taxon>
        <taxon>Hexapoda</taxon>
        <taxon>Insecta</taxon>
        <taxon>Pterygota</taxon>
        <taxon>Neoptera</taxon>
        <taxon>Paraneoptera</taxon>
        <taxon>Hemiptera</taxon>
        <taxon>Sternorrhyncha</taxon>
        <taxon>Coccoidea</taxon>
        <taxon>Coccidae</taxon>
        <taxon>Parthenolecanium</taxon>
    </lineage>
</organism>
<evidence type="ECO:0000256" key="6">
    <source>
        <dbReference type="SAM" id="MobiDB-lite"/>
    </source>
</evidence>
<feature type="coiled-coil region" evidence="5">
    <location>
        <begin position="594"/>
        <end position="621"/>
    </location>
</feature>
<name>A0AAN9Y3U5_9HEMI</name>
<keyword evidence="3" id="KW-0433">Leucine-rich repeat</keyword>
<gene>
    <name evidence="7" type="ORF">V9T40_001835</name>
</gene>
<evidence type="ECO:0000256" key="1">
    <source>
        <dbReference type="ARBA" id="ARBA00004496"/>
    </source>
</evidence>
<reference evidence="7 8" key="1">
    <citation type="submission" date="2024-03" db="EMBL/GenBank/DDBJ databases">
        <title>Adaptation during the transition from Ophiocordyceps entomopathogen to insect associate is accompanied by gene loss and intensified selection.</title>
        <authorList>
            <person name="Ward C.M."/>
            <person name="Onetto C.A."/>
            <person name="Borneman A.R."/>
        </authorList>
    </citation>
    <scope>NUCLEOTIDE SEQUENCE [LARGE SCALE GENOMIC DNA]</scope>
    <source>
        <strain evidence="7">AWRI1</strain>
        <tissue evidence="7">Single Adult Female</tissue>
    </source>
</reference>
<dbReference type="InterPro" id="IPR001611">
    <property type="entry name" value="Leu-rich_rpt"/>
</dbReference>
<dbReference type="InterPro" id="IPR032675">
    <property type="entry name" value="LRR_dom_sf"/>
</dbReference>
<dbReference type="SUPFAM" id="SSF52075">
    <property type="entry name" value="Outer arm dynein light chain 1"/>
    <property type="match status" value="1"/>
</dbReference>
<dbReference type="EMBL" id="JBBCAQ010000022">
    <property type="protein sequence ID" value="KAK7590222.1"/>
    <property type="molecule type" value="Genomic_DNA"/>
</dbReference>
<dbReference type="Pfam" id="PF13855">
    <property type="entry name" value="LRR_8"/>
    <property type="match status" value="1"/>
</dbReference>